<dbReference type="KEGG" id="nso:NIASO_09855"/>
<dbReference type="GO" id="GO:0008253">
    <property type="term" value="F:5'-nucleotidase activity"/>
    <property type="evidence" value="ECO:0007669"/>
    <property type="project" value="InterPro"/>
</dbReference>
<dbReference type="HOGENOM" id="CLU_111510_0_0_10"/>
<dbReference type="PANTHER" id="PTHR16504:SF4">
    <property type="entry name" value="5'(3')-DEOXYRIBONUCLEOTIDASE"/>
    <property type="match status" value="1"/>
</dbReference>
<dbReference type="SFLD" id="SFLDG01146">
    <property type="entry name" value="C1.2.2"/>
    <property type="match status" value="1"/>
</dbReference>
<dbReference type="Proteomes" id="UP000003586">
    <property type="component" value="Chromosome"/>
</dbReference>
<dbReference type="eggNOG" id="COG4502">
    <property type="taxonomic scope" value="Bacteria"/>
</dbReference>
<dbReference type="InterPro" id="IPR023214">
    <property type="entry name" value="HAD_sf"/>
</dbReference>
<dbReference type="Gene3D" id="3.40.50.1000">
    <property type="entry name" value="HAD superfamily/HAD-like"/>
    <property type="match status" value="1"/>
</dbReference>
<proteinExistence type="inferred from homology"/>
<feature type="active site" description="Proton donor" evidence="2">
    <location>
        <position position="9"/>
    </location>
</feature>
<protein>
    <submittedName>
        <fullName evidence="3">5'-nucleotidase</fullName>
    </submittedName>
</protein>
<reference evidence="3 4" key="1">
    <citation type="submission" date="2013-12" db="EMBL/GenBank/DDBJ databases">
        <authorList>
            <consortium name="DOE Joint Genome Institute"/>
            <person name="Eisen J."/>
            <person name="Huntemann M."/>
            <person name="Han J."/>
            <person name="Chen A."/>
            <person name="Kyrpides N."/>
            <person name="Mavromatis K."/>
            <person name="Markowitz V."/>
            <person name="Palaniappan K."/>
            <person name="Ivanova N."/>
            <person name="Schaumberg A."/>
            <person name="Pati A."/>
            <person name="Liolios K."/>
            <person name="Nordberg H.P."/>
            <person name="Cantor M.N."/>
            <person name="Hua S.X."/>
            <person name="Woyke T."/>
        </authorList>
    </citation>
    <scope>NUCLEOTIDE SEQUENCE [LARGE SCALE GENOMIC DNA]</scope>
    <source>
        <strain evidence="4">DSM 19437</strain>
    </source>
</reference>
<dbReference type="RefSeq" id="WP_008584184.1">
    <property type="nucleotide sequence ID" value="NZ_CP007035.1"/>
</dbReference>
<dbReference type="SUPFAM" id="SSF56784">
    <property type="entry name" value="HAD-like"/>
    <property type="match status" value="1"/>
</dbReference>
<dbReference type="PANTHER" id="PTHR16504">
    <property type="entry name" value="5'(3')-DEOXYRIBONUCLEOTIDASE"/>
    <property type="match status" value="1"/>
</dbReference>
<dbReference type="Pfam" id="PF06941">
    <property type="entry name" value="NT5C"/>
    <property type="match status" value="1"/>
</dbReference>
<accession>W0EX25</accession>
<dbReference type="Gene3D" id="1.10.40.40">
    <property type="entry name" value="Deoxyribonucleotidase, domain 2"/>
    <property type="match status" value="1"/>
</dbReference>
<dbReference type="SFLD" id="SFLDG01126">
    <property type="entry name" value="C1.2:_Nucleotidase_Like"/>
    <property type="match status" value="1"/>
</dbReference>
<name>W0EX25_9BACT</name>
<sequence>MQRLIVDMDGVLADVYSQFRKFETDELGAVQPDRDLLGKTEREAYKNVRVYVNSPGFFLNAPVMPGSVGVMEQLNRNYELFIVSSAMEFPLSLYEKYQWLQQHFPFLSWQQIVLCGSKQVIAGDIMLDDHFKNLDHFKGKTILFSQPHNMLKDPGSHTRVKDWREVAHLLLPH</sequence>
<dbReference type="OrthoDB" id="278110at2"/>
<dbReference type="SFLD" id="SFLDS00003">
    <property type="entry name" value="Haloacid_Dehalogenase"/>
    <property type="match status" value="1"/>
</dbReference>
<dbReference type="GO" id="GO:0009223">
    <property type="term" value="P:pyrimidine deoxyribonucleotide catabolic process"/>
    <property type="evidence" value="ECO:0007669"/>
    <property type="project" value="TreeGrafter"/>
</dbReference>
<dbReference type="InterPro" id="IPR036412">
    <property type="entry name" value="HAD-like_sf"/>
</dbReference>
<evidence type="ECO:0000256" key="1">
    <source>
        <dbReference type="ARBA" id="ARBA00009589"/>
    </source>
</evidence>
<feature type="active site" description="Nucleophile" evidence="2">
    <location>
        <position position="7"/>
    </location>
</feature>
<dbReference type="STRING" id="929713.NIASO_09855"/>
<dbReference type="AlphaFoldDB" id="W0EX25"/>
<evidence type="ECO:0000256" key="2">
    <source>
        <dbReference type="PIRSR" id="PIRSR610708-1"/>
    </source>
</evidence>
<organism evidence="3 4">
    <name type="scientific">Niabella soli DSM 19437</name>
    <dbReference type="NCBI Taxonomy" id="929713"/>
    <lineage>
        <taxon>Bacteria</taxon>
        <taxon>Pseudomonadati</taxon>
        <taxon>Bacteroidota</taxon>
        <taxon>Chitinophagia</taxon>
        <taxon>Chitinophagales</taxon>
        <taxon>Chitinophagaceae</taxon>
        <taxon>Niabella</taxon>
    </lineage>
</organism>
<dbReference type="EMBL" id="CP007035">
    <property type="protein sequence ID" value="AHF15375.1"/>
    <property type="molecule type" value="Genomic_DNA"/>
</dbReference>
<gene>
    <name evidence="3" type="ORF">NIASO_09855</name>
</gene>
<comment type="similarity">
    <text evidence="1">Belongs to the 5'(3')-deoxyribonucleotidase family.</text>
</comment>
<evidence type="ECO:0000313" key="4">
    <source>
        <dbReference type="Proteomes" id="UP000003586"/>
    </source>
</evidence>
<keyword evidence="4" id="KW-1185">Reference proteome</keyword>
<evidence type="ECO:0000313" key="3">
    <source>
        <dbReference type="EMBL" id="AHF15375.1"/>
    </source>
</evidence>
<dbReference type="InterPro" id="IPR010708">
    <property type="entry name" value="5'(3')-deoxyribonucleotidase"/>
</dbReference>